<sequence length="73" mass="8114">MPVYRKKLVFFRYFCSIKKIKGERQFPVAGSGTGSNKFIANHSVLQNSEVSIRKYSIGGTGNVILEMTKGGNQ</sequence>
<gene>
    <name evidence="1" type="ORF">BROSI_A1554</name>
</gene>
<comment type="caution">
    <text evidence="1">The sequence shown here is derived from an EMBL/GenBank/DDBJ whole genome shotgun (WGS) entry which is preliminary data.</text>
</comment>
<protein>
    <submittedName>
        <fullName evidence="1">Uncharacterized conserved protein</fullName>
    </submittedName>
</protein>
<evidence type="ECO:0000313" key="1">
    <source>
        <dbReference type="EMBL" id="GAN33037.1"/>
    </source>
</evidence>
<name>A0ABQ0JWB6_9BACT</name>
<dbReference type="EMBL" id="BAFN01000001">
    <property type="protein sequence ID" value="GAN33037.1"/>
    <property type="molecule type" value="Genomic_DNA"/>
</dbReference>
<reference evidence="2" key="1">
    <citation type="journal article" date="2015" name="Genome Announc.">
        <title>Draft Genome Sequence of an Anaerobic Ammonium-Oxidizing Bacterium, "Candidatus Brocadia sinica".</title>
        <authorList>
            <person name="Oshiki M."/>
            <person name="Shinyako-Hata K."/>
            <person name="Satoh H."/>
            <person name="Okabe S."/>
        </authorList>
    </citation>
    <scope>NUCLEOTIDE SEQUENCE [LARGE SCALE GENOMIC DNA]</scope>
    <source>
        <strain evidence="2">JPN1</strain>
    </source>
</reference>
<evidence type="ECO:0000313" key="2">
    <source>
        <dbReference type="Proteomes" id="UP000032309"/>
    </source>
</evidence>
<accession>A0ABQ0JWB6</accession>
<organism evidence="1 2">
    <name type="scientific">Candidatus Brocadia sinica JPN1</name>
    <dbReference type="NCBI Taxonomy" id="1197129"/>
    <lineage>
        <taxon>Bacteria</taxon>
        <taxon>Pseudomonadati</taxon>
        <taxon>Planctomycetota</taxon>
        <taxon>Candidatus Brocadiia</taxon>
        <taxon>Candidatus Brocadiales</taxon>
        <taxon>Candidatus Brocadiaceae</taxon>
        <taxon>Candidatus Brocadia</taxon>
    </lineage>
</organism>
<dbReference type="Proteomes" id="UP000032309">
    <property type="component" value="Unassembled WGS sequence"/>
</dbReference>
<keyword evidence="2" id="KW-1185">Reference proteome</keyword>
<proteinExistence type="predicted"/>